<gene>
    <name evidence="1" type="ORF">AR438_07860</name>
</gene>
<dbReference type="STRING" id="452084.AR438_07860"/>
<dbReference type="Pfam" id="PF12643">
    <property type="entry name" value="MazG-like"/>
    <property type="match status" value="1"/>
</dbReference>
<dbReference type="PANTHER" id="PTHR46523:SF1">
    <property type="entry name" value="DCTP PYROPHOSPHATASE 1"/>
    <property type="match status" value="1"/>
</dbReference>
<dbReference type="GO" id="GO:0047429">
    <property type="term" value="F:nucleoside triphosphate diphosphatase activity"/>
    <property type="evidence" value="ECO:0007669"/>
    <property type="project" value="InterPro"/>
</dbReference>
<dbReference type="GO" id="GO:0009143">
    <property type="term" value="P:nucleoside triphosphate catabolic process"/>
    <property type="evidence" value="ECO:0007669"/>
    <property type="project" value="InterPro"/>
</dbReference>
<keyword evidence="1" id="KW-0378">Hydrolase</keyword>
<dbReference type="PANTHER" id="PTHR46523">
    <property type="entry name" value="DCTP PYROPHOSPHATASE 1"/>
    <property type="match status" value="1"/>
</dbReference>
<dbReference type="AlphaFoldDB" id="A0A0Q3HSN2"/>
<proteinExistence type="predicted"/>
<organism evidence="1 2">
    <name type="scientific">Chryseobacterium aquaticum</name>
    <dbReference type="NCBI Taxonomy" id="452084"/>
    <lineage>
        <taxon>Bacteria</taxon>
        <taxon>Pseudomonadati</taxon>
        <taxon>Bacteroidota</taxon>
        <taxon>Flavobacteriia</taxon>
        <taxon>Flavobacteriales</taxon>
        <taxon>Weeksellaceae</taxon>
        <taxon>Chryseobacterium group</taxon>
        <taxon>Chryseobacterium</taxon>
    </lineage>
</organism>
<dbReference type="InterPro" id="IPR052555">
    <property type="entry name" value="dCTP_Pyrophosphatase"/>
</dbReference>
<accession>A0A0Q3HSN2</accession>
<dbReference type="OrthoDB" id="9791898at2"/>
<dbReference type="PIRSF" id="PIRSF029826">
    <property type="entry name" value="UCP029826_pph"/>
    <property type="match status" value="1"/>
</dbReference>
<reference evidence="1 2" key="1">
    <citation type="submission" date="2015-10" db="EMBL/GenBank/DDBJ databases">
        <title>Chryseobacterium aquaticum genome.</title>
        <authorList>
            <person name="Newman J.D."/>
            <person name="Ferguson M.B."/>
            <person name="Miller J.R."/>
        </authorList>
    </citation>
    <scope>NUCLEOTIDE SEQUENCE [LARGE SCALE GENOMIC DNA]</scope>
    <source>
        <strain evidence="1 2">KCTC 12483</strain>
    </source>
</reference>
<protein>
    <submittedName>
        <fullName evidence="1">Nucleotide pyrophosphohydrolase</fullName>
    </submittedName>
</protein>
<dbReference type="EMBL" id="LLYZ01000005">
    <property type="protein sequence ID" value="KQK25517.1"/>
    <property type="molecule type" value="Genomic_DNA"/>
</dbReference>
<dbReference type="Gene3D" id="1.10.287.1080">
    <property type="entry name" value="MazG-like"/>
    <property type="match status" value="1"/>
</dbReference>
<evidence type="ECO:0000313" key="1">
    <source>
        <dbReference type="EMBL" id="KQK25517.1"/>
    </source>
</evidence>
<comment type="caution">
    <text evidence="1">The sequence shown here is derived from an EMBL/GenBank/DDBJ whole genome shotgun (WGS) entry which is preliminary data.</text>
</comment>
<evidence type="ECO:0000313" key="2">
    <source>
        <dbReference type="Proteomes" id="UP000051682"/>
    </source>
</evidence>
<dbReference type="SUPFAM" id="SSF101386">
    <property type="entry name" value="all-alpha NTP pyrophosphatases"/>
    <property type="match status" value="1"/>
</dbReference>
<keyword evidence="2" id="KW-1185">Reference proteome</keyword>
<dbReference type="Proteomes" id="UP000051682">
    <property type="component" value="Unassembled WGS sequence"/>
</dbReference>
<name>A0A0Q3HSN2_9FLAO</name>
<dbReference type="InterPro" id="IPR025984">
    <property type="entry name" value="DCTPP"/>
</dbReference>
<dbReference type="CDD" id="cd11537">
    <property type="entry name" value="NTP-PPase_RS21-C6_like"/>
    <property type="match status" value="1"/>
</dbReference>
<sequence length="109" mass="12885">MEGFKTIINKILEFRDERDWEQFHNSKDLALALSVETSELLELFLWKDNEDFNLDKLKDELADILMYAFLLVEKNDLDINQIILDKIKKNADKYPVDKAKGNSTKYNEL</sequence>
<dbReference type="RefSeq" id="WP_056014020.1">
    <property type="nucleotide sequence ID" value="NZ_LLYZ01000005.1"/>
</dbReference>